<organism evidence="2">
    <name type="scientific">marine sediment metagenome</name>
    <dbReference type="NCBI Taxonomy" id="412755"/>
    <lineage>
        <taxon>unclassified sequences</taxon>
        <taxon>metagenomes</taxon>
        <taxon>ecological metagenomes</taxon>
    </lineage>
</organism>
<dbReference type="AlphaFoldDB" id="A0A0F9L7W6"/>
<feature type="region of interest" description="Disordered" evidence="1">
    <location>
        <begin position="43"/>
        <end position="76"/>
    </location>
</feature>
<evidence type="ECO:0000313" key="2">
    <source>
        <dbReference type="EMBL" id="KKM83511.1"/>
    </source>
</evidence>
<evidence type="ECO:0008006" key="3">
    <source>
        <dbReference type="Google" id="ProtNLM"/>
    </source>
</evidence>
<reference evidence="2" key="1">
    <citation type="journal article" date="2015" name="Nature">
        <title>Complex archaea that bridge the gap between prokaryotes and eukaryotes.</title>
        <authorList>
            <person name="Spang A."/>
            <person name="Saw J.H."/>
            <person name="Jorgensen S.L."/>
            <person name="Zaremba-Niedzwiedzka K."/>
            <person name="Martijn J."/>
            <person name="Lind A.E."/>
            <person name="van Eijk R."/>
            <person name="Schleper C."/>
            <person name="Guy L."/>
            <person name="Ettema T.J."/>
        </authorList>
    </citation>
    <scope>NUCLEOTIDE SEQUENCE</scope>
</reference>
<evidence type="ECO:0000256" key="1">
    <source>
        <dbReference type="SAM" id="MobiDB-lite"/>
    </source>
</evidence>
<sequence length="142" mass="15707">MFGIRAKTTFRKSGLKQAMDRVSYRAIKEALFDIRAFAMASIKSAPRGKSSPPGQPPHTRRSRKKGGVKGRGRLPQSITYFADPDGLGGVVGPRFTIMGTAGGTLEFGGRRKGQEYPERPFMGPALRKVAPKLPWYWQAKLR</sequence>
<accession>A0A0F9L7W6</accession>
<dbReference type="EMBL" id="LAZR01007703">
    <property type="protein sequence ID" value="KKM83511.1"/>
    <property type="molecule type" value="Genomic_DNA"/>
</dbReference>
<gene>
    <name evidence="2" type="ORF">LCGC14_1308670</name>
</gene>
<name>A0A0F9L7W6_9ZZZZ</name>
<protein>
    <recommendedName>
        <fullName evidence="3">HK97 gp10 family phage protein</fullName>
    </recommendedName>
</protein>
<comment type="caution">
    <text evidence="2">The sequence shown here is derived from an EMBL/GenBank/DDBJ whole genome shotgun (WGS) entry which is preliminary data.</text>
</comment>
<proteinExistence type="predicted"/>
<feature type="compositionally biased region" description="Basic residues" evidence="1">
    <location>
        <begin position="58"/>
        <end position="72"/>
    </location>
</feature>